<dbReference type="Pfam" id="PF13547">
    <property type="entry name" value="GTA_TIM"/>
    <property type="match status" value="1"/>
</dbReference>
<dbReference type="InterPro" id="IPR025195">
    <property type="entry name" value="GTA_TIM_dom"/>
</dbReference>
<dbReference type="InterPro" id="IPR032876">
    <property type="entry name" value="J_dom"/>
</dbReference>
<dbReference type="SUPFAM" id="SSF51445">
    <property type="entry name" value="(Trans)glycosidases"/>
    <property type="match status" value="1"/>
</dbReference>
<dbReference type="Gene3D" id="3.20.20.80">
    <property type="entry name" value="Glycosidases"/>
    <property type="match status" value="1"/>
</dbReference>
<protein>
    <submittedName>
        <fullName evidence="4">Host specificity protein</fullName>
    </submittedName>
</protein>
<comment type="caution">
    <text evidence="4">The sequence shown here is derived from an EMBL/GenBank/DDBJ whole genome shotgun (WGS) entry which is preliminary data.</text>
</comment>
<evidence type="ECO:0000313" key="4">
    <source>
        <dbReference type="EMBL" id="TNC53040.1"/>
    </source>
</evidence>
<dbReference type="RefSeq" id="WP_139074558.1">
    <property type="nucleotide sequence ID" value="NZ_VDFU01000001.1"/>
</dbReference>
<dbReference type="Pfam" id="PF13550">
    <property type="entry name" value="Phage-tail_3"/>
    <property type="match status" value="1"/>
</dbReference>
<evidence type="ECO:0000313" key="5">
    <source>
        <dbReference type="Proteomes" id="UP000305887"/>
    </source>
</evidence>
<feature type="domain" description="Tip attachment protein J" evidence="2">
    <location>
        <begin position="793"/>
        <end position="951"/>
    </location>
</feature>
<gene>
    <name evidence="4" type="ORF">FHG66_00410</name>
</gene>
<dbReference type="EMBL" id="VDFU01000001">
    <property type="protein sequence ID" value="TNC53040.1"/>
    <property type="molecule type" value="Genomic_DNA"/>
</dbReference>
<feature type="domain" description="GTA TIM-barrel-like" evidence="1">
    <location>
        <begin position="441"/>
        <end position="733"/>
    </location>
</feature>
<organism evidence="4 5">
    <name type="scientific">Rubellimicrobium rubrum</name>
    <dbReference type="NCBI Taxonomy" id="2585369"/>
    <lineage>
        <taxon>Bacteria</taxon>
        <taxon>Pseudomonadati</taxon>
        <taxon>Pseudomonadota</taxon>
        <taxon>Alphaproteobacteria</taxon>
        <taxon>Rhodobacterales</taxon>
        <taxon>Roseobacteraceae</taxon>
        <taxon>Rubellimicrobium</taxon>
    </lineage>
</organism>
<evidence type="ECO:0000259" key="3">
    <source>
        <dbReference type="Pfam" id="PF23666"/>
    </source>
</evidence>
<name>A0A5C4N8Q7_9RHOB</name>
<feature type="domain" description="Rcc01698-like C-terminal" evidence="3">
    <location>
        <begin position="1041"/>
        <end position="1141"/>
    </location>
</feature>
<reference evidence="4 5" key="1">
    <citation type="submission" date="2019-06" db="EMBL/GenBank/DDBJ databases">
        <title>YIM 131921 draft genome.</title>
        <authorList>
            <person name="Jiang L."/>
        </authorList>
    </citation>
    <scope>NUCLEOTIDE SEQUENCE [LARGE SCALE GENOMIC DNA]</scope>
    <source>
        <strain evidence="4 5">YIM 131921</strain>
    </source>
</reference>
<dbReference type="InterPro" id="IPR056490">
    <property type="entry name" value="Rcc01698_C"/>
</dbReference>
<dbReference type="CDD" id="cd19607">
    <property type="entry name" value="GTA_TIM-barrel-like"/>
    <property type="match status" value="1"/>
</dbReference>
<evidence type="ECO:0000259" key="2">
    <source>
        <dbReference type="Pfam" id="PF13550"/>
    </source>
</evidence>
<proteinExistence type="predicted"/>
<dbReference type="InterPro" id="IPR017853">
    <property type="entry name" value="GH"/>
</dbReference>
<dbReference type="Pfam" id="PF23666">
    <property type="entry name" value="Rcc01698_C"/>
    <property type="match status" value="1"/>
</dbReference>
<dbReference type="Proteomes" id="UP000305887">
    <property type="component" value="Unassembled WGS sequence"/>
</dbReference>
<evidence type="ECO:0000259" key="1">
    <source>
        <dbReference type="Pfam" id="PF13547"/>
    </source>
</evidence>
<accession>A0A5C4N8Q7</accession>
<keyword evidence="5" id="KW-1185">Reference proteome</keyword>
<dbReference type="OrthoDB" id="8445115at2"/>
<sequence>MATLVLSAAGMALGGSLGGSVLGLSAAAAGRAAGAMLGRAIDERILGAGSAPVETGRVDRFRLTGASEGTSVARIHGAVRLGGQVIWATRFQESSTTTGGGKGAPQPEVTQFSYSVSLAVALCEGEISGVGRIWADGVEIPTGDLQMSVYHGTEDQLPDPRMEAVEGAGRAPAYRGIAYVVIEDLPLGRFGNRVPQLSFEVFRPAPQRPDSSAEDMARLLRGVALIPGTGEYALATTPVYLSTGFAERTAANISTPQGKADLLVSLDSLETELPRLRSVSLVACWFGDDLRAGHCRIEPKVEQAQADGEGMPWSVSGLSREAARLVPRQDDQPVYGGTPTDASVIQAIREIRQRGKQVVFYPFLLMDQLAGNALPDPHGSAGQPPLPWRGRITLSVAPGHPGSPDGTATADAEVAAFFGRAEPSHFVRTPTGVTYSGPAEWSFRRMILHYAHLCAQAGGVDAFCVGTEMRGLTTIRGAKGFPAVEALRRLAAEVKAILPAAKITYAADWSEYHGYQPPGTADKIFHLDPLWADPAIDAIGIDNYMPLSDWRDGTDHLDASWGDIHDVNYLASNVAGGELYDWNYASGADRAAQRRTPIMDGHGEPWIWRPKDIKGWWSNSHHDRIGGQRSAAPTAWVPRSKPIWFTEIGCAAIDKGTNEPNKFLDPKSSESSLPHFSNGLRDDLLQQNYYRALFHHWADPANNPASPLYDGSMVDMDRAHAWAWDARPFPAFPARTDLWGDGPNHDRGHWLNGRASARTLASVVEEICTQSGLPPPDTTRLHGLVRGMLLEETGTAREALQPLMLAHGFDAAERDGRLVFRSRNGRADAALDEGSLALDRGAEASLSRIRAPEAELVGRVQLSFLEHGSDYASASAEALLPDDPVPSLSRNALPLVLRRAEGRLIAERWLHEARVARDGVRFAVPPSMSHLGPGDVVALGGASWRIDRVEDTGLRSIEALRVEPDTWQAAETGDEPSPLRPFAAQVPVEAIFLDLPLLTGDEVPHAPYVAFAGRPWPGPVTLRASDTDADYRTVLSQTRPATTGTTLTALVAAEPGLWDRGSALRVRLVQGTLASVGRERVLGGASAAAIGDGLSDQWEVFQFAEAELVAPMTWDLRLRLRGQAGTDGVMPAAWPPGSRFVLLDGGPVQWNLPASQRDRLRHYRWGPSSRPSSDPSWRHREAAFQAVGLRPYSVCHLRARPGSGGVLVTWTRRTRIEGDSWAGPDVPLGEEREAYLIRIIRNGVTLRDAEAGQAAWTYTPAMRAVDGPGPCVVEVAQLSDRFGAGPTRSIALPG</sequence>